<keyword evidence="1" id="KW-0403">Intermediate filament</keyword>
<dbReference type="Gene3D" id="1.20.5.1160">
    <property type="entry name" value="Vasodilator-stimulated phosphoprotein"/>
    <property type="match status" value="1"/>
</dbReference>
<dbReference type="Gene3D" id="1.20.5.500">
    <property type="entry name" value="Single helix bin"/>
    <property type="match status" value="1"/>
</dbReference>
<feature type="coiled-coil region" evidence="3">
    <location>
        <begin position="65"/>
        <end position="99"/>
    </location>
</feature>
<sequence length="434" mass="49407">MFLSVQVLKGRGFKCGTFQQRPVSQNHGRTPVVVIATTAWATESPLLNKIQTNVKASVFRDSFSMSSSKETMQDLNARLAAYLDKVRSLESANGKLEKQIGEWGKKQGENIRDASDYENVIAGLRARISAASLDKKKVALQIDNERLAAHEFKLKYKAELAVRNFFEFHTAGMQKVLRELTLSKSRLERELEGLKEELVYLQMNHKEELLALHGQMERGGSVNVEVDAAPQQDLSRVLAKIRAQYEDIANKNHWEMEAWYKDKFSSLYQQEPYKAEGLQPSKNEISELKHTMKSLQIELQYQHTMKSALEVTVAETEGSYGAQLSQLQVFIDRLEAELVQLRMDMERQSNEYKMLLDIKPRLEMEIAEYRRLLDGEDSRVFAITSEISQTSWSENHPSGPTTRKVKTVVEEVVAGKVVSSHTVSKSKDFVSEVI</sequence>
<evidence type="ECO:0000313" key="6">
    <source>
        <dbReference type="Proteomes" id="UP001230051"/>
    </source>
</evidence>
<dbReference type="SUPFAM" id="SSF64593">
    <property type="entry name" value="Intermediate filament protein, coiled coil region"/>
    <property type="match status" value="2"/>
</dbReference>
<evidence type="ECO:0000259" key="4">
    <source>
        <dbReference type="PROSITE" id="PS51842"/>
    </source>
</evidence>
<dbReference type="GO" id="GO:0005882">
    <property type="term" value="C:intermediate filament"/>
    <property type="evidence" value="ECO:0007669"/>
    <property type="project" value="UniProtKB-KW"/>
</dbReference>
<feature type="domain" description="IF rod" evidence="4">
    <location>
        <begin position="68"/>
        <end position="380"/>
    </location>
</feature>
<gene>
    <name evidence="5" type="primary">KRT14</name>
    <name evidence="5" type="ORF">AOXY_G22988</name>
</gene>
<keyword evidence="6" id="KW-1185">Reference proteome</keyword>
<protein>
    <submittedName>
        <fullName evidence="5">Keratin, type I cytoskeletal 13-like</fullName>
    </submittedName>
</protein>
<feature type="coiled-coil region" evidence="3">
    <location>
        <begin position="177"/>
        <end position="204"/>
    </location>
</feature>
<dbReference type="SMART" id="SM01391">
    <property type="entry name" value="Filament"/>
    <property type="match status" value="1"/>
</dbReference>
<name>A0AAD8G103_ACIOX</name>
<organism evidence="5 6">
    <name type="scientific">Acipenser oxyrinchus oxyrinchus</name>
    <dbReference type="NCBI Taxonomy" id="40147"/>
    <lineage>
        <taxon>Eukaryota</taxon>
        <taxon>Metazoa</taxon>
        <taxon>Chordata</taxon>
        <taxon>Craniata</taxon>
        <taxon>Vertebrata</taxon>
        <taxon>Euteleostomi</taxon>
        <taxon>Actinopterygii</taxon>
        <taxon>Chondrostei</taxon>
        <taxon>Acipenseriformes</taxon>
        <taxon>Acipenseridae</taxon>
        <taxon>Acipenser</taxon>
    </lineage>
</organism>
<accession>A0AAD8G103</accession>
<dbReference type="FunFam" id="1.20.5.500:FF:000001">
    <property type="entry name" value="Type II keratin 23"/>
    <property type="match status" value="1"/>
</dbReference>
<dbReference type="Gene3D" id="1.20.5.170">
    <property type="match status" value="1"/>
</dbReference>
<evidence type="ECO:0000256" key="3">
    <source>
        <dbReference type="SAM" id="Coils"/>
    </source>
</evidence>
<evidence type="ECO:0000256" key="1">
    <source>
        <dbReference type="ARBA" id="ARBA00022754"/>
    </source>
</evidence>
<dbReference type="EMBL" id="JAGXEW010000023">
    <property type="protein sequence ID" value="KAK1159092.1"/>
    <property type="molecule type" value="Genomic_DNA"/>
</dbReference>
<evidence type="ECO:0000256" key="2">
    <source>
        <dbReference type="ARBA" id="ARBA00023054"/>
    </source>
</evidence>
<reference evidence="5" key="1">
    <citation type="submission" date="2022-02" db="EMBL/GenBank/DDBJ databases">
        <title>Atlantic sturgeon de novo genome assembly.</title>
        <authorList>
            <person name="Stock M."/>
            <person name="Klopp C."/>
            <person name="Guiguen Y."/>
            <person name="Cabau C."/>
            <person name="Parinello H."/>
            <person name="Santidrian Yebra-Pimentel E."/>
            <person name="Kuhl H."/>
            <person name="Dirks R.P."/>
            <person name="Guessner J."/>
            <person name="Wuertz S."/>
            <person name="Du K."/>
            <person name="Schartl M."/>
        </authorList>
    </citation>
    <scope>NUCLEOTIDE SEQUENCE</scope>
    <source>
        <strain evidence="5">STURGEONOMICS-FGT-2020</strain>
        <tissue evidence="5">Whole blood</tissue>
    </source>
</reference>
<feature type="coiled-coil region" evidence="3">
    <location>
        <begin position="324"/>
        <end position="351"/>
    </location>
</feature>
<dbReference type="GO" id="GO:0005198">
    <property type="term" value="F:structural molecule activity"/>
    <property type="evidence" value="ECO:0007669"/>
    <property type="project" value="InterPro"/>
</dbReference>
<dbReference type="PRINTS" id="PR01248">
    <property type="entry name" value="TYPE1KERATIN"/>
</dbReference>
<dbReference type="InterPro" id="IPR039008">
    <property type="entry name" value="IF_rod_dom"/>
</dbReference>
<dbReference type="FunFam" id="1.20.5.170:FF:000002">
    <property type="entry name" value="Type I keratin KA11"/>
    <property type="match status" value="1"/>
</dbReference>
<dbReference type="PANTHER" id="PTHR23239">
    <property type="entry name" value="INTERMEDIATE FILAMENT"/>
    <property type="match status" value="1"/>
</dbReference>
<dbReference type="PANTHER" id="PTHR23239:SF180">
    <property type="entry name" value="KERATIN, TYPE I CYTOSKELETAL 17"/>
    <property type="match status" value="1"/>
</dbReference>
<dbReference type="Proteomes" id="UP001230051">
    <property type="component" value="Unassembled WGS sequence"/>
</dbReference>
<dbReference type="InterPro" id="IPR002957">
    <property type="entry name" value="Keratin_I"/>
</dbReference>
<dbReference type="PROSITE" id="PS51842">
    <property type="entry name" value="IF_ROD_2"/>
    <property type="match status" value="1"/>
</dbReference>
<proteinExistence type="predicted"/>
<dbReference type="Pfam" id="PF00038">
    <property type="entry name" value="Filament"/>
    <property type="match status" value="1"/>
</dbReference>
<evidence type="ECO:0000313" key="5">
    <source>
        <dbReference type="EMBL" id="KAK1159092.1"/>
    </source>
</evidence>
<dbReference type="AlphaFoldDB" id="A0AAD8G103"/>
<keyword evidence="2 3" id="KW-0175">Coiled coil</keyword>
<comment type="caution">
    <text evidence="5">The sequence shown here is derived from an EMBL/GenBank/DDBJ whole genome shotgun (WGS) entry which is preliminary data.</text>
</comment>